<keyword evidence="1" id="KW-1133">Transmembrane helix</keyword>
<comment type="caution">
    <text evidence="4">The sequence shown here is derived from an EMBL/GenBank/DDBJ whole genome shotgun (WGS) entry which is preliminary data.</text>
</comment>
<organism evidence="4 5">
    <name type="scientific">Miscanthus lutarioriparius</name>
    <dbReference type="NCBI Taxonomy" id="422564"/>
    <lineage>
        <taxon>Eukaryota</taxon>
        <taxon>Viridiplantae</taxon>
        <taxon>Streptophyta</taxon>
        <taxon>Embryophyta</taxon>
        <taxon>Tracheophyta</taxon>
        <taxon>Spermatophyta</taxon>
        <taxon>Magnoliopsida</taxon>
        <taxon>Liliopsida</taxon>
        <taxon>Poales</taxon>
        <taxon>Poaceae</taxon>
        <taxon>PACMAD clade</taxon>
        <taxon>Panicoideae</taxon>
        <taxon>Andropogonodae</taxon>
        <taxon>Andropogoneae</taxon>
        <taxon>Saccharinae</taxon>
        <taxon>Miscanthus</taxon>
    </lineage>
</organism>
<dbReference type="Pfam" id="PF13968">
    <property type="entry name" value="DUF4220"/>
    <property type="match status" value="1"/>
</dbReference>
<feature type="transmembrane region" description="Helical" evidence="1">
    <location>
        <begin position="139"/>
        <end position="161"/>
    </location>
</feature>
<evidence type="ECO:0000256" key="1">
    <source>
        <dbReference type="SAM" id="Phobius"/>
    </source>
</evidence>
<keyword evidence="1" id="KW-0812">Transmembrane</keyword>
<accession>A0A811Q5H7</accession>
<reference evidence="4" key="1">
    <citation type="submission" date="2020-10" db="EMBL/GenBank/DDBJ databases">
        <authorList>
            <person name="Han B."/>
            <person name="Lu T."/>
            <person name="Zhao Q."/>
            <person name="Huang X."/>
            <person name="Zhao Y."/>
        </authorList>
    </citation>
    <scope>NUCLEOTIDE SEQUENCE</scope>
</reference>
<sequence>MILLRAAILLFVPGILKCLEKPWALKNASVTSIMNSSDQRLERTLDEDDGLQKDIYSLEDYVKAADDTVAKFESKPLELFEDEVANQPYHLFVDLGHPYSIRLRNLQLVAPRTARADVHRLVRSSLSKAFDRLYTKHKAIFGGLLRAAVVLLTFVDIGLFQRSHRSVYDRADVVVTYVLLCCTAALEFVSACLVLMSGLPQPDDQLAQYNHVGYLSRGEKHPRLVYNHIDRGWKKYIRPMDETARDHVTGEWRTYKTAVGAYWRFNDSRGQRTLEREGCVGRRAIEESLLMPFDENVLLWHLATEFCYFDHVDTGHDATRHSRMVSNYMAYLLVVEPLLLIPGARRRLFGAAYAELRKMLKPPPEDEEEVEIEPIEKKAPPPKAKNEMVRKVIQNVKSTIGLGSEDLVHKAWAVAHELMEFAKEKKQEFIGELKEREGKRKEVMRVLRCAKEKADEIIQFCYFDHVDTGHDATRHSRMVSNYMAYLLVVEPEMLISGARRRLFGAAYAELRNMLKPPPEDELEVELEPTEKKAPPPRAKNEIVRKVIQEAKSTMGLGSENVVYMAWAVAHELKEFAKKKKQEFISELKEREGKRKEVMRVLRCAKEKADEIIQVNKNKAQNFVEIVNKHV</sequence>
<proteinExistence type="predicted"/>
<dbReference type="InterPro" id="IPR025315">
    <property type="entry name" value="DUF4220"/>
</dbReference>
<keyword evidence="1" id="KW-0472">Membrane</keyword>
<dbReference type="PANTHER" id="PTHR31325">
    <property type="entry name" value="OS01G0798800 PROTEIN-RELATED"/>
    <property type="match status" value="1"/>
</dbReference>
<protein>
    <recommendedName>
        <fullName evidence="3">DUF4220 domain-containing protein</fullName>
    </recommendedName>
</protein>
<dbReference type="AlphaFoldDB" id="A0A811Q5H7"/>
<dbReference type="Proteomes" id="UP000604825">
    <property type="component" value="Unassembled WGS sequence"/>
</dbReference>
<dbReference type="OrthoDB" id="670233at2759"/>
<feature type="transmembrane region" description="Helical" evidence="1">
    <location>
        <begin position="173"/>
        <end position="196"/>
    </location>
</feature>
<evidence type="ECO:0000313" key="4">
    <source>
        <dbReference type="EMBL" id="CAD6253485.1"/>
    </source>
</evidence>
<dbReference type="EMBL" id="CAJGYO010000009">
    <property type="protein sequence ID" value="CAD6253485.1"/>
    <property type="molecule type" value="Genomic_DNA"/>
</dbReference>
<evidence type="ECO:0000259" key="3">
    <source>
        <dbReference type="Pfam" id="PF13968"/>
    </source>
</evidence>
<name>A0A811Q5H7_9POAL</name>
<evidence type="ECO:0000313" key="5">
    <source>
        <dbReference type="Proteomes" id="UP000604825"/>
    </source>
</evidence>
<keyword evidence="5" id="KW-1185">Reference proteome</keyword>
<feature type="domain" description="DUF4220" evidence="3">
    <location>
        <begin position="3"/>
        <end position="197"/>
    </location>
</feature>
<feature type="chain" id="PRO_5032494761" description="DUF4220 domain-containing protein" evidence="2">
    <location>
        <begin position="19"/>
        <end position="630"/>
    </location>
</feature>
<feature type="signal peptide" evidence="2">
    <location>
        <begin position="1"/>
        <end position="18"/>
    </location>
</feature>
<gene>
    <name evidence="4" type="ORF">NCGR_LOCUS37110</name>
</gene>
<keyword evidence="2" id="KW-0732">Signal</keyword>
<evidence type="ECO:0000256" key="2">
    <source>
        <dbReference type="SAM" id="SignalP"/>
    </source>
</evidence>